<keyword evidence="6" id="KW-1185">Reference proteome</keyword>
<evidence type="ECO:0000313" key="5">
    <source>
        <dbReference type="EMBL" id="NUU45830.1"/>
    </source>
</evidence>
<dbReference type="GO" id="GO:0016746">
    <property type="term" value="F:acyltransferase activity"/>
    <property type="evidence" value="ECO:0007669"/>
    <property type="project" value="UniProtKB-KW"/>
</dbReference>
<evidence type="ECO:0000256" key="2">
    <source>
        <dbReference type="ARBA" id="ARBA00022679"/>
    </source>
</evidence>
<name>A0A7Y6EFX4_9SPHN</name>
<dbReference type="PANTHER" id="PTHR18919:SF139">
    <property type="entry name" value="THIOLASE-LIKE PROTEIN TYPE 1 ADDITIONAL C-TERMINAL DOMAIN-CONTAINING PROTEIN"/>
    <property type="match status" value="1"/>
</dbReference>
<dbReference type="EMBL" id="JABMCH010000048">
    <property type="protein sequence ID" value="NUU45830.1"/>
    <property type="molecule type" value="Genomic_DNA"/>
</dbReference>
<comment type="caution">
    <text evidence="5">The sequence shown here is derived from an EMBL/GenBank/DDBJ whole genome shotgun (WGS) entry which is preliminary data.</text>
</comment>
<proteinExistence type="inferred from homology"/>
<evidence type="ECO:0000256" key="1">
    <source>
        <dbReference type="ARBA" id="ARBA00010982"/>
    </source>
</evidence>
<protein>
    <submittedName>
        <fullName evidence="5">Acetyl-CoA acetyltransferase</fullName>
    </submittedName>
</protein>
<organism evidence="5 6">
    <name type="scientific">Sphingomonas zeae</name>
    <dbReference type="NCBI Taxonomy" id="1646122"/>
    <lineage>
        <taxon>Bacteria</taxon>
        <taxon>Pseudomonadati</taxon>
        <taxon>Pseudomonadota</taxon>
        <taxon>Alphaproteobacteria</taxon>
        <taxon>Sphingomonadales</taxon>
        <taxon>Sphingomonadaceae</taxon>
        <taxon>Sphingomonas</taxon>
    </lineage>
</organism>
<comment type="similarity">
    <text evidence="1">Belongs to the thiolase-like superfamily. Thiolase family.</text>
</comment>
<sequence length="495" mass="52901">MIDPARTPVIAAIGEAVDRPTDLTDALEPLALMEAALRRAVNGLHGEVLGRVDSIDVVNLISWPYAAPADQLCIRLGIWPARRHYGAVGGETPVRFVHAAAARIARGESDIAVICGGEAHLSAGRAAARDVALDWTPPPAIAAPSIRGQDTAHPLAKAIGAHLPVTVYPLYDNATAHGWCQRPDTALRESAALWARMSTVAARNPHSWDGRSYSADEIATAGPDNRIIAWPYRKRMVANIGVNMGGALVVMSLATARELGLDDGRLAFVQGGHHAKEPDDYLLRDSYAGCVARDAVLDAALTIAPHGFDHVELYSCFPVVPKASRRRLALDDLYPCTVTGGLTFFGAPLNNYMTHAAAAMVRALQDMPGIGLLYGQGGFMTKHATLVLSSRPAEVPWVGDEGSVMADVATRYGAVPRFDDRPDGAATLETFTVVHDRKGARRGVVVARTDQGKARTLARVDEQEIAMLEDDADYPIGRPGRVSTGGDGIPTWRFA</sequence>
<evidence type="ECO:0000259" key="4">
    <source>
        <dbReference type="Pfam" id="PF18313"/>
    </source>
</evidence>
<gene>
    <name evidence="5" type="ORF">HP438_02410</name>
</gene>
<feature type="domain" description="Thiolase-like protein type 1 additional C-terminal" evidence="4">
    <location>
        <begin position="414"/>
        <end position="484"/>
    </location>
</feature>
<reference evidence="5 6" key="1">
    <citation type="submission" date="2020-05" db="EMBL/GenBank/DDBJ databases">
        <title>Genome Sequencing of Type Strains.</title>
        <authorList>
            <person name="Lemaire J.F."/>
            <person name="Inderbitzin P."/>
            <person name="Gregorio O.A."/>
            <person name="Collins S.B."/>
            <person name="Wespe N."/>
            <person name="Knight-Connoni V."/>
        </authorList>
    </citation>
    <scope>NUCLEOTIDE SEQUENCE [LARGE SCALE GENOMIC DNA]</scope>
    <source>
        <strain evidence="5 6">DSM 100049</strain>
    </source>
</reference>
<dbReference type="RefSeq" id="WP_175310616.1">
    <property type="nucleotide sequence ID" value="NZ_CBCRYR010000016.1"/>
</dbReference>
<accession>A0A7Y6EFX4</accession>
<dbReference type="InterPro" id="IPR040771">
    <property type="entry name" value="TLP1_add_C"/>
</dbReference>
<keyword evidence="3" id="KW-0012">Acyltransferase</keyword>
<dbReference type="SUPFAM" id="SSF53901">
    <property type="entry name" value="Thiolase-like"/>
    <property type="match status" value="1"/>
</dbReference>
<dbReference type="InterPro" id="IPR016039">
    <property type="entry name" value="Thiolase-like"/>
</dbReference>
<dbReference type="Gene3D" id="3.40.47.10">
    <property type="match status" value="1"/>
</dbReference>
<evidence type="ECO:0000313" key="6">
    <source>
        <dbReference type="Proteomes" id="UP000536441"/>
    </source>
</evidence>
<evidence type="ECO:0000256" key="3">
    <source>
        <dbReference type="ARBA" id="ARBA00023315"/>
    </source>
</evidence>
<dbReference type="Proteomes" id="UP000536441">
    <property type="component" value="Unassembled WGS sequence"/>
</dbReference>
<dbReference type="Pfam" id="PF18313">
    <property type="entry name" value="TLP1_add_C"/>
    <property type="match status" value="1"/>
</dbReference>
<dbReference type="AlphaFoldDB" id="A0A7Y6EFX4"/>
<dbReference type="Gene3D" id="2.40.50.840">
    <property type="match status" value="1"/>
</dbReference>
<keyword evidence="2 5" id="KW-0808">Transferase</keyword>
<dbReference type="PANTHER" id="PTHR18919">
    <property type="entry name" value="ACETYL-COA C-ACYLTRANSFERASE"/>
    <property type="match status" value="1"/>
</dbReference>